<keyword evidence="11" id="KW-1185">Reference proteome</keyword>
<feature type="transmembrane region" description="Helical" evidence="8">
    <location>
        <begin position="94"/>
        <end position="122"/>
    </location>
</feature>
<keyword evidence="4" id="KW-1003">Cell membrane</keyword>
<keyword evidence="5 8" id="KW-0812">Transmembrane</keyword>
<evidence type="ECO:0000256" key="2">
    <source>
        <dbReference type="ARBA" id="ARBA00010072"/>
    </source>
</evidence>
<reference evidence="10 11" key="1">
    <citation type="submission" date="2020-05" db="EMBL/GenBank/DDBJ databases">
        <title>Azospirillum oleiclasticum sp. nov, a nitrogen-fixing and heavy crude oil-emulsifying bacterium isolated from the crude oil of Yumen Oilfield.</title>
        <authorList>
            <person name="Wu D."/>
            <person name="Cai M."/>
            <person name="Zhang X."/>
        </authorList>
    </citation>
    <scope>NUCLEOTIDE SEQUENCE [LARGE SCALE GENOMIC DNA]</scope>
    <source>
        <strain evidence="10 11">ROY-1-1-2</strain>
    </source>
</reference>
<gene>
    <name evidence="10" type="ORF">HND93_13990</name>
</gene>
<comment type="similarity">
    <text evidence="2">Belongs to the binding-protein-dependent transport system permease family. HisMQ subfamily.</text>
</comment>
<evidence type="ECO:0000256" key="6">
    <source>
        <dbReference type="ARBA" id="ARBA00022989"/>
    </source>
</evidence>
<keyword evidence="7 8" id="KW-0472">Membrane</keyword>
<evidence type="ECO:0000256" key="1">
    <source>
        <dbReference type="ARBA" id="ARBA00004429"/>
    </source>
</evidence>
<comment type="subcellular location">
    <subcellularLocation>
        <location evidence="1">Cell inner membrane</location>
        <topology evidence="1">Multi-pass membrane protein</topology>
    </subcellularLocation>
    <subcellularLocation>
        <location evidence="8">Cell membrane</location>
        <topology evidence="8">Multi-pass membrane protein</topology>
    </subcellularLocation>
</comment>
<dbReference type="PANTHER" id="PTHR30614">
    <property type="entry name" value="MEMBRANE COMPONENT OF AMINO ACID ABC TRANSPORTER"/>
    <property type="match status" value="1"/>
</dbReference>
<dbReference type="EMBL" id="JABFDB010000009">
    <property type="protein sequence ID" value="NYZ20820.1"/>
    <property type="molecule type" value="Genomic_DNA"/>
</dbReference>
<proteinExistence type="inferred from homology"/>
<dbReference type="PANTHER" id="PTHR30614:SF21">
    <property type="entry name" value="AMINO ACID ABC TRANSPORTER PERMEASE"/>
    <property type="match status" value="1"/>
</dbReference>
<dbReference type="PROSITE" id="PS50928">
    <property type="entry name" value="ABC_TM1"/>
    <property type="match status" value="1"/>
</dbReference>
<protein>
    <submittedName>
        <fullName evidence="10">Amino acid ABC transporter permease</fullName>
    </submittedName>
</protein>
<evidence type="ECO:0000313" key="11">
    <source>
        <dbReference type="Proteomes" id="UP000584642"/>
    </source>
</evidence>
<evidence type="ECO:0000313" key="10">
    <source>
        <dbReference type="EMBL" id="NYZ20820.1"/>
    </source>
</evidence>
<dbReference type="Gene3D" id="1.10.3720.10">
    <property type="entry name" value="MetI-like"/>
    <property type="match status" value="1"/>
</dbReference>
<comment type="caution">
    <text evidence="10">The sequence shown here is derived from an EMBL/GenBank/DDBJ whole genome shotgun (WGS) entry which is preliminary data.</text>
</comment>
<dbReference type="InterPro" id="IPR000515">
    <property type="entry name" value="MetI-like"/>
</dbReference>
<evidence type="ECO:0000256" key="5">
    <source>
        <dbReference type="ARBA" id="ARBA00022692"/>
    </source>
</evidence>
<evidence type="ECO:0000256" key="8">
    <source>
        <dbReference type="RuleBase" id="RU363032"/>
    </source>
</evidence>
<dbReference type="Pfam" id="PF00528">
    <property type="entry name" value="BPD_transp_1"/>
    <property type="match status" value="1"/>
</dbReference>
<feature type="transmembrane region" description="Helical" evidence="8">
    <location>
        <begin position="196"/>
        <end position="215"/>
    </location>
</feature>
<sequence length="236" mass="25363">MIAILRDYGLLLAIGQFPEGPIGGLALTLILALSGLLLSFPLSVLIGVGRISPNPAVARLAAAFVSVVRALPLLMLIFWAYFIVPLIIGQTVSGLTTVIVALVVYETAYLAEVVRAAILALPKGQVEASRSLGLSYVQTMKDIILPQALFNAIPSILNQFISLVKNTSVAYIISVDELTYAAYQVNAQLLTKPVEVYVILAATYFIICFSLNRLVKLVERRIHTSRQAPIAAEAAA</sequence>
<evidence type="ECO:0000256" key="7">
    <source>
        <dbReference type="ARBA" id="ARBA00023136"/>
    </source>
</evidence>
<dbReference type="InterPro" id="IPR010065">
    <property type="entry name" value="AA_ABC_transptr_permease_3TM"/>
</dbReference>
<evidence type="ECO:0000259" key="9">
    <source>
        <dbReference type="PROSITE" id="PS50928"/>
    </source>
</evidence>
<accession>A0ABX2T957</accession>
<dbReference type="NCBIfam" id="TIGR01726">
    <property type="entry name" value="HEQRo_perm_3TM"/>
    <property type="match status" value="1"/>
</dbReference>
<organism evidence="10 11">
    <name type="scientific">Azospirillum oleiclasticum</name>
    <dbReference type="NCBI Taxonomy" id="2735135"/>
    <lineage>
        <taxon>Bacteria</taxon>
        <taxon>Pseudomonadati</taxon>
        <taxon>Pseudomonadota</taxon>
        <taxon>Alphaproteobacteria</taxon>
        <taxon>Rhodospirillales</taxon>
        <taxon>Azospirillaceae</taxon>
        <taxon>Azospirillum</taxon>
    </lineage>
</organism>
<evidence type="ECO:0000256" key="3">
    <source>
        <dbReference type="ARBA" id="ARBA00022448"/>
    </source>
</evidence>
<dbReference type="Proteomes" id="UP000584642">
    <property type="component" value="Unassembled WGS sequence"/>
</dbReference>
<dbReference type="SUPFAM" id="SSF161098">
    <property type="entry name" value="MetI-like"/>
    <property type="match status" value="1"/>
</dbReference>
<feature type="domain" description="ABC transmembrane type-1" evidence="9">
    <location>
        <begin position="25"/>
        <end position="215"/>
    </location>
</feature>
<evidence type="ECO:0000256" key="4">
    <source>
        <dbReference type="ARBA" id="ARBA00022475"/>
    </source>
</evidence>
<keyword evidence="3 8" id="KW-0813">Transport</keyword>
<dbReference type="InterPro" id="IPR035906">
    <property type="entry name" value="MetI-like_sf"/>
</dbReference>
<dbReference type="CDD" id="cd06261">
    <property type="entry name" value="TM_PBP2"/>
    <property type="match status" value="1"/>
</dbReference>
<feature type="transmembrane region" description="Helical" evidence="8">
    <location>
        <begin position="25"/>
        <end position="48"/>
    </location>
</feature>
<keyword evidence="6 8" id="KW-1133">Transmembrane helix</keyword>
<dbReference type="InterPro" id="IPR043429">
    <property type="entry name" value="ArtM/GltK/GlnP/TcyL/YhdX-like"/>
</dbReference>
<feature type="transmembrane region" description="Helical" evidence="8">
    <location>
        <begin position="60"/>
        <end position="88"/>
    </location>
</feature>
<name>A0ABX2T957_9PROT</name>